<dbReference type="PANTHER" id="PTHR10695">
    <property type="entry name" value="DEPHOSPHO-COA KINASE-RELATED"/>
    <property type="match status" value="1"/>
</dbReference>
<comment type="pathway">
    <text evidence="5">Cofactor biosynthesis; coenzyme A biosynthesis; CoA from (R)-pantothenate: step 5/5.</text>
</comment>
<dbReference type="InterPro" id="IPR027417">
    <property type="entry name" value="P-loop_NTPase"/>
</dbReference>
<sequence>MLVGLTGGIASGKSQACHYFAELGIPIVDADIVARQVVEPGQPALAKITDYFGPEILLDDGSLNRRLLRQLIFNDQQKKHWLNQLLHPLIREQMLLQLKQARGPYKILVAPLLFENHLDKLTDRSLLIDVPVALQVQRTTARDGVDAQQAQQIIDAQMSRDDKRAAADDIIDNNQGLDELKQKVLAQHRIYLELAKSHDS</sequence>
<dbReference type="RefSeq" id="WP_055732788.1">
    <property type="nucleotide sequence ID" value="NZ_BMDY01000003.1"/>
</dbReference>
<dbReference type="Proteomes" id="UP000651977">
    <property type="component" value="Unassembled WGS sequence"/>
</dbReference>
<name>A0ABQ1HXP9_9ALTE</name>
<evidence type="ECO:0000256" key="2">
    <source>
        <dbReference type="ARBA" id="ARBA00022741"/>
    </source>
</evidence>
<keyword evidence="3 5" id="KW-0067">ATP-binding</keyword>
<organism evidence="7 8">
    <name type="scientific">Agarivorans gilvus</name>
    <dbReference type="NCBI Taxonomy" id="680279"/>
    <lineage>
        <taxon>Bacteria</taxon>
        <taxon>Pseudomonadati</taxon>
        <taxon>Pseudomonadota</taxon>
        <taxon>Gammaproteobacteria</taxon>
        <taxon>Alteromonadales</taxon>
        <taxon>Alteromonadaceae</taxon>
        <taxon>Agarivorans</taxon>
    </lineage>
</organism>
<keyword evidence="5 7" id="KW-0418">Kinase</keyword>
<dbReference type="CDD" id="cd02022">
    <property type="entry name" value="DPCK"/>
    <property type="match status" value="1"/>
</dbReference>
<evidence type="ECO:0000256" key="1">
    <source>
        <dbReference type="ARBA" id="ARBA00009018"/>
    </source>
</evidence>
<protein>
    <recommendedName>
        <fullName evidence="5 6">Dephospho-CoA kinase</fullName>
        <ecNumber evidence="5 6">2.7.1.24</ecNumber>
    </recommendedName>
    <alternativeName>
        <fullName evidence="5">Dephosphocoenzyme A kinase</fullName>
    </alternativeName>
</protein>
<evidence type="ECO:0000256" key="6">
    <source>
        <dbReference type="NCBIfam" id="TIGR00152"/>
    </source>
</evidence>
<dbReference type="SUPFAM" id="SSF52540">
    <property type="entry name" value="P-loop containing nucleoside triphosphate hydrolases"/>
    <property type="match status" value="1"/>
</dbReference>
<accession>A0ABQ1HXP9</accession>
<keyword evidence="5" id="KW-0808">Transferase</keyword>
<dbReference type="InterPro" id="IPR001977">
    <property type="entry name" value="Depp_CoAkinase"/>
</dbReference>
<dbReference type="GO" id="GO:0016301">
    <property type="term" value="F:kinase activity"/>
    <property type="evidence" value="ECO:0007669"/>
    <property type="project" value="UniProtKB-KW"/>
</dbReference>
<dbReference type="EC" id="2.7.1.24" evidence="5 6"/>
<keyword evidence="5" id="KW-0963">Cytoplasm</keyword>
<dbReference type="PROSITE" id="PS51219">
    <property type="entry name" value="DPCK"/>
    <property type="match status" value="1"/>
</dbReference>
<evidence type="ECO:0000313" key="7">
    <source>
        <dbReference type="EMBL" id="GGA96658.1"/>
    </source>
</evidence>
<comment type="subcellular location">
    <subcellularLocation>
        <location evidence="5">Cytoplasm</location>
    </subcellularLocation>
</comment>
<dbReference type="Pfam" id="PF01121">
    <property type="entry name" value="CoaE"/>
    <property type="match status" value="1"/>
</dbReference>
<evidence type="ECO:0000256" key="4">
    <source>
        <dbReference type="ARBA" id="ARBA00022993"/>
    </source>
</evidence>
<dbReference type="HAMAP" id="MF_00376">
    <property type="entry name" value="Dephospho_CoA_kinase"/>
    <property type="match status" value="1"/>
</dbReference>
<dbReference type="NCBIfam" id="TIGR00152">
    <property type="entry name" value="dephospho-CoA kinase"/>
    <property type="match status" value="1"/>
</dbReference>
<evidence type="ECO:0000256" key="5">
    <source>
        <dbReference type="HAMAP-Rule" id="MF_00376"/>
    </source>
</evidence>
<reference evidence="8" key="1">
    <citation type="journal article" date="2019" name="Int. J. Syst. Evol. Microbiol.">
        <title>The Global Catalogue of Microorganisms (GCM) 10K type strain sequencing project: providing services to taxonomists for standard genome sequencing and annotation.</title>
        <authorList>
            <consortium name="The Broad Institute Genomics Platform"/>
            <consortium name="The Broad Institute Genome Sequencing Center for Infectious Disease"/>
            <person name="Wu L."/>
            <person name="Ma J."/>
        </authorList>
    </citation>
    <scope>NUCLEOTIDE SEQUENCE [LARGE SCALE GENOMIC DNA]</scope>
    <source>
        <strain evidence="8">CGMCC 1.10131</strain>
    </source>
</reference>
<dbReference type="Gene3D" id="3.40.50.300">
    <property type="entry name" value="P-loop containing nucleotide triphosphate hydrolases"/>
    <property type="match status" value="1"/>
</dbReference>
<evidence type="ECO:0000256" key="3">
    <source>
        <dbReference type="ARBA" id="ARBA00022840"/>
    </source>
</evidence>
<dbReference type="PANTHER" id="PTHR10695:SF46">
    <property type="entry name" value="BIFUNCTIONAL COENZYME A SYNTHASE-RELATED"/>
    <property type="match status" value="1"/>
</dbReference>
<keyword evidence="2 5" id="KW-0547">Nucleotide-binding</keyword>
<gene>
    <name evidence="5 7" type="primary">coaE</name>
    <name evidence="7" type="ORF">GCM10007414_07050</name>
</gene>
<evidence type="ECO:0000313" key="8">
    <source>
        <dbReference type="Proteomes" id="UP000651977"/>
    </source>
</evidence>
<keyword evidence="4 5" id="KW-0173">Coenzyme A biosynthesis</keyword>
<dbReference type="EMBL" id="BMDY01000003">
    <property type="protein sequence ID" value="GGA96658.1"/>
    <property type="molecule type" value="Genomic_DNA"/>
</dbReference>
<comment type="similarity">
    <text evidence="1 5">Belongs to the CoaE family.</text>
</comment>
<comment type="caution">
    <text evidence="7">The sequence shown here is derived from an EMBL/GenBank/DDBJ whole genome shotgun (WGS) entry which is preliminary data.</text>
</comment>
<proteinExistence type="inferred from homology"/>
<comment type="function">
    <text evidence="5">Catalyzes the phosphorylation of the 3'-hydroxyl group of dephosphocoenzyme A to form coenzyme A.</text>
</comment>
<keyword evidence="8" id="KW-1185">Reference proteome</keyword>
<comment type="catalytic activity">
    <reaction evidence="5">
        <text>3'-dephospho-CoA + ATP = ADP + CoA + H(+)</text>
        <dbReference type="Rhea" id="RHEA:18245"/>
        <dbReference type="ChEBI" id="CHEBI:15378"/>
        <dbReference type="ChEBI" id="CHEBI:30616"/>
        <dbReference type="ChEBI" id="CHEBI:57287"/>
        <dbReference type="ChEBI" id="CHEBI:57328"/>
        <dbReference type="ChEBI" id="CHEBI:456216"/>
        <dbReference type="EC" id="2.7.1.24"/>
    </reaction>
</comment>
<feature type="binding site" evidence="5">
    <location>
        <begin position="10"/>
        <end position="15"/>
    </location>
    <ligand>
        <name>ATP</name>
        <dbReference type="ChEBI" id="CHEBI:30616"/>
    </ligand>
</feature>